<protein>
    <recommendedName>
        <fullName evidence="5">NlpC/P60 domain-containing protein</fullName>
    </recommendedName>
</protein>
<keyword evidence="2" id="KW-0645">Protease</keyword>
<dbReference type="Gene3D" id="3.90.1720.10">
    <property type="entry name" value="endopeptidase domain like (from Nostoc punctiforme)"/>
    <property type="match status" value="1"/>
</dbReference>
<dbReference type="InterPro" id="IPR051794">
    <property type="entry name" value="PG_Endopeptidase_C40"/>
</dbReference>
<dbReference type="GO" id="GO:0006508">
    <property type="term" value="P:proteolysis"/>
    <property type="evidence" value="ECO:0007669"/>
    <property type="project" value="UniProtKB-KW"/>
</dbReference>
<evidence type="ECO:0000256" key="4">
    <source>
        <dbReference type="ARBA" id="ARBA00022807"/>
    </source>
</evidence>
<sequence>MKKALLVLVLAAGTVLAPIAVLLALMLGSGGPPVFDAGALRPGSVPPEYEAWVIKAGSVCPEVSPSLIAAQIEVESGWNPNAVSPAGAQGFSQFMPYTWPTYGRDEDGNGRISPFDPADAIMAQGRFDCAAAAQATKDIESGRISGELLDIILVSYNCGYGCILDRGSPYGTAGGAESDSYPGKVKAAISKYTLPGAPRAPNFIPGGPFGANIVAAALAQQGLPYAWGGGDANGPTQGIRDGSVADSFGDYNKVGFDCSGLVTYAVAQASGHAVVLPSYTVHQLNDPRGQPVPVDQLQPGDVVFPAGGNPQHVAIYMGEGMVVAAPQSGDVVKVQPMAEAVGANPDARRFG</sequence>
<dbReference type="GO" id="GO:0008234">
    <property type="term" value="F:cysteine-type peptidase activity"/>
    <property type="evidence" value="ECO:0007669"/>
    <property type="project" value="UniProtKB-KW"/>
</dbReference>
<dbReference type="EMBL" id="PUIO01000047">
    <property type="protein sequence ID" value="PQP19011.1"/>
    <property type="molecule type" value="Genomic_DNA"/>
</dbReference>
<dbReference type="PROSITE" id="PS51935">
    <property type="entry name" value="NLPC_P60"/>
    <property type="match status" value="1"/>
</dbReference>
<dbReference type="PANTHER" id="PTHR47359:SF3">
    <property type="entry name" value="NLP_P60 DOMAIN-CONTAINING PROTEIN-RELATED"/>
    <property type="match status" value="1"/>
</dbReference>
<accession>A0A2S8IW53</accession>
<dbReference type="SUPFAM" id="SSF54001">
    <property type="entry name" value="Cysteine proteinases"/>
    <property type="match status" value="1"/>
</dbReference>
<dbReference type="Pfam" id="PF01464">
    <property type="entry name" value="SLT"/>
    <property type="match status" value="1"/>
</dbReference>
<dbReference type="RefSeq" id="WP_105420421.1">
    <property type="nucleotide sequence ID" value="NZ_PUIO01000047.1"/>
</dbReference>
<evidence type="ECO:0000313" key="7">
    <source>
        <dbReference type="Proteomes" id="UP000239290"/>
    </source>
</evidence>
<dbReference type="SUPFAM" id="SSF53955">
    <property type="entry name" value="Lysozyme-like"/>
    <property type="match status" value="1"/>
</dbReference>
<comment type="similarity">
    <text evidence="1">Belongs to the peptidase C40 family.</text>
</comment>
<reference evidence="7" key="1">
    <citation type="submission" date="2018-02" db="EMBL/GenBank/DDBJ databases">
        <title>Draft genome sequencing of Rhodococcus opacus KU647198.</title>
        <authorList>
            <person name="Zheng B.-X."/>
        </authorList>
    </citation>
    <scope>NUCLEOTIDE SEQUENCE [LARGE SCALE GENOMIC DNA]</scope>
    <source>
        <strain evidence="7">04-OD7</strain>
    </source>
</reference>
<proteinExistence type="inferred from homology"/>
<dbReference type="InterPro" id="IPR008258">
    <property type="entry name" value="Transglycosylase_SLT_dom_1"/>
</dbReference>
<dbReference type="Proteomes" id="UP000239290">
    <property type="component" value="Unassembled WGS sequence"/>
</dbReference>
<dbReference type="CDD" id="cd13399">
    <property type="entry name" value="Slt35-like"/>
    <property type="match status" value="1"/>
</dbReference>
<evidence type="ECO:0000259" key="5">
    <source>
        <dbReference type="PROSITE" id="PS51935"/>
    </source>
</evidence>
<name>A0A2S8IW53_RHOOP</name>
<evidence type="ECO:0000313" key="6">
    <source>
        <dbReference type="EMBL" id="PQP19011.1"/>
    </source>
</evidence>
<dbReference type="InterPro" id="IPR023346">
    <property type="entry name" value="Lysozyme-like_dom_sf"/>
</dbReference>
<dbReference type="Pfam" id="PF00877">
    <property type="entry name" value="NLPC_P60"/>
    <property type="match status" value="1"/>
</dbReference>
<dbReference type="InterPro" id="IPR038765">
    <property type="entry name" value="Papain-like_cys_pep_sf"/>
</dbReference>
<feature type="domain" description="NlpC/P60" evidence="5">
    <location>
        <begin position="207"/>
        <end position="351"/>
    </location>
</feature>
<dbReference type="InterPro" id="IPR000064">
    <property type="entry name" value="NLP_P60_dom"/>
</dbReference>
<evidence type="ECO:0000256" key="3">
    <source>
        <dbReference type="ARBA" id="ARBA00022801"/>
    </source>
</evidence>
<gene>
    <name evidence="6" type="ORF">C5613_31415</name>
</gene>
<keyword evidence="4" id="KW-0788">Thiol protease</keyword>
<dbReference type="AlphaFoldDB" id="A0A2S8IW53"/>
<evidence type="ECO:0000256" key="2">
    <source>
        <dbReference type="ARBA" id="ARBA00022670"/>
    </source>
</evidence>
<evidence type="ECO:0000256" key="1">
    <source>
        <dbReference type="ARBA" id="ARBA00007074"/>
    </source>
</evidence>
<dbReference type="Gene3D" id="1.10.530.10">
    <property type="match status" value="1"/>
</dbReference>
<organism evidence="6 7">
    <name type="scientific">Rhodococcus opacus</name>
    <name type="common">Nocardia opaca</name>
    <dbReference type="NCBI Taxonomy" id="37919"/>
    <lineage>
        <taxon>Bacteria</taxon>
        <taxon>Bacillati</taxon>
        <taxon>Actinomycetota</taxon>
        <taxon>Actinomycetes</taxon>
        <taxon>Mycobacteriales</taxon>
        <taxon>Nocardiaceae</taxon>
        <taxon>Rhodococcus</taxon>
    </lineage>
</organism>
<comment type="caution">
    <text evidence="6">The sequence shown here is derived from an EMBL/GenBank/DDBJ whole genome shotgun (WGS) entry which is preliminary data.</text>
</comment>
<dbReference type="PANTHER" id="PTHR47359">
    <property type="entry name" value="PEPTIDOGLYCAN DL-ENDOPEPTIDASE CWLO"/>
    <property type="match status" value="1"/>
</dbReference>
<keyword evidence="3" id="KW-0378">Hydrolase</keyword>